<evidence type="ECO:0000313" key="1">
    <source>
        <dbReference type="EMBL" id="KAE8724231.1"/>
    </source>
</evidence>
<proteinExistence type="predicted"/>
<organism evidence="1 2">
    <name type="scientific">Hibiscus syriacus</name>
    <name type="common">Rose of Sharon</name>
    <dbReference type="NCBI Taxonomy" id="106335"/>
    <lineage>
        <taxon>Eukaryota</taxon>
        <taxon>Viridiplantae</taxon>
        <taxon>Streptophyta</taxon>
        <taxon>Embryophyta</taxon>
        <taxon>Tracheophyta</taxon>
        <taxon>Spermatophyta</taxon>
        <taxon>Magnoliopsida</taxon>
        <taxon>eudicotyledons</taxon>
        <taxon>Gunneridae</taxon>
        <taxon>Pentapetalae</taxon>
        <taxon>rosids</taxon>
        <taxon>malvids</taxon>
        <taxon>Malvales</taxon>
        <taxon>Malvaceae</taxon>
        <taxon>Malvoideae</taxon>
        <taxon>Hibiscus</taxon>
    </lineage>
</organism>
<dbReference type="Proteomes" id="UP000436088">
    <property type="component" value="Unassembled WGS sequence"/>
</dbReference>
<sequence length="210" mass="23570">MEKYMKVKVEGKQNEKLQELVLELFKNILLVMKTMGVLMQRRVVGGDSLWEQTWLHVNNITPFSRSKVSPYQYPQLKHGETNNPLPLYIPGNSRRDRVEEEIMEVKKLTSSVLRMVILLMLLSSKATTALGCSSNSSGGGSNENGCRDCLVDQMKYGCPRCVPLLRCMARCMWGGASRSRCINRCDCNGGKPSLSDCKKCMSRCKCSCVA</sequence>
<comment type="caution">
    <text evidence="1">The sequence shown here is derived from an EMBL/GenBank/DDBJ whole genome shotgun (WGS) entry which is preliminary data.</text>
</comment>
<name>A0A6A3C8V4_HIBSY</name>
<dbReference type="AlphaFoldDB" id="A0A6A3C8V4"/>
<evidence type="ECO:0000313" key="2">
    <source>
        <dbReference type="Proteomes" id="UP000436088"/>
    </source>
</evidence>
<reference evidence="1" key="1">
    <citation type="submission" date="2019-09" db="EMBL/GenBank/DDBJ databases">
        <title>Draft genome information of white flower Hibiscus syriacus.</title>
        <authorList>
            <person name="Kim Y.-M."/>
        </authorList>
    </citation>
    <scope>NUCLEOTIDE SEQUENCE [LARGE SCALE GENOMIC DNA]</scope>
    <source>
        <strain evidence="1">YM2019G1</strain>
    </source>
</reference>
<protein>
    <submittedName>
        <fullName evidence="1">BAG family molecular chaperone regulator 5</fullName>
    </submittedName>
</protein>
<gene>
    <name evidence="1" type="ORF">F3Y22_tig00010533pilonHSYRG00028</name>
</gene>
<accession>A0A6A3C8V4</accession>
<keyword evidence="2" id="KW-1185">Reference proteome</keyword>
<dbReference type="EMBL" id="VEPZ02000472">
    <property type="protein sequence ID" value="KAE8724231.1"/>
    <property type="molecule type" value="Genomic_DNA"/>
</dbReference>